<name>A0ABU6TCU2_9FABA</name>
<dbReference type="EMBL" id="JASCZI010090762">
    <property type="protein sequence ID" value="MED6146180.1"/>
    <property type="molecule type" value="Genomic_DNA"/>
</dbReference>
<gene>
    <name evidence="1" type="ORF">PIB30_032218</name>
</gene>
<sequence length="59" mass="6589">MAAYNPLWRSAYETIPARTDLIHLCSPEIPIYPINISTVGKIRRRGLWCVVGEEGSAAM</sequence>
<evidence type="ECO:0000313" key="2">
    <source>
        <dbReference type="Proteomes" id="UP001341840"/>
    </source>
</evidence>
<accession>A0ABU6TCU2</accession>
<organism evidence="1 2">
    <name type="scientific">Stylosanthes scabra</name>
    <dbReference type="NCBI Taxonomy" id="79078"/>
    <lineage>
        <taxon>Eukaryota</taxon>
        <taxon>Viridiplantae</taxon>
        <taxon>Streptophyta</taxon>
        <taxon>Embryophyta</taxon>
        <taxon>Tracheophyta</taxon>
        <taxon>Spermatophyta</taxon>
        <taxon>Magnoliopsida</taxon>
        <taxon>eudicotyledons</taxon>
        <taxon>Gunneridae</taxon>
        <taxon>Pentapetalae</taxon>
        <taxon>rosids</taxon>
        <taxon>fabids</taxon>
        <taxon>Fabales</taxon>
        <taxon>Fabaceae</taxon>
        <taxon>Papilionoideae</taxon>
        <taxon>50 kb inversion clade</taxon>
        <taxon>dalbergioids sensu lato</taxon>
        <taxon>Dalbergieae</taxon>
        <taxon>Pterocarpus clade</taxon>
        <taxon>Stylosanthes</taxon>
    </lineage>
</organism>
<dbReference type="Proteomes" id="UP001341840">
    <property type="component" value="Unassembled WGS sequence"/>
</dbReference>
<reference evidence="1 2" key="1">
    <citation type="journal article" date="2023" name="Plants (Basel)">
        <title>Bridging the Gap: Combining Genomics and Transcriptomics Approaches to Understand Stylosanthes scabra, an Orphan Legume from the Brazilian Caatinga.</title>
        <authorList>
            <person name="Ferreira-Neto J.R.C."/>
            <person name="da Silva M.D."/>
            <person name="Binneck E."/>
            <person name="de Melo N.F."/>
            <person name="da Silva R.H."/>
            <person name="de Melo A.L.T.M."/>
            <person name="Pandolfi V."/>
            <person name="Bustamante F.O."/>
            <person name="Brasileiro-Vidal A.C."/>
            <person name="Benko-Iseppon A.M."/>
        </authorList>
    </citation>
    <scope>NUCLEOTIDE SEQUENCE [LARGE SCALE GENOMIC DNA]</scope>
    <source>
        <tissue evidence="1">Leaves</tissue>
    </source>
</reference>
<evidence type="ECO:0000313" key="1">
    <source>
        <dbReference type="EMBL" id="MED6146180.1"/>
    </source>
</evidence>
<comment type="caution">
    <text evidence="1">The sequence shown here is derived from an EMBL/GenBank/DDBJ whole genome shotgun (WGS) entry which is preliminary data.</text>
</comment>
<proteinExistence type="predicted"/>
<protein>
    <submittedName>
        <fullName evidence="1">Uncharacterized protein</fullName>
    </submittedName>
</protein>
<keyword evidence="2" id="KW-1185">Reference proteome</keyword>